<accession>A0A1B9DPU2</accession>
<keyword evidence="1" id="KW-0732">Signal</keyword>
<organism evidence="3 5">
    <name type="scientific">Flavobacterium glycines</name>
    <dbReference type="NCBI Taxonomy" id="551990"/>
    <lineage>
        <taxon>Bacteria</taxon>
        <taxon>Pseudomonadati</taxon>
        <taxon>Bacteroidota</taxon>
        <taxon>Flavobacteriia</taxon>
        <taxon>Flavobacteriales</taxon>
        <taxon>Flavobacteriaceae</taxon>
        <taxon>Flavobacterium</taxon>
    </lineage>
</organism>
<dbReference type="STRING" id="551990.SAMN05192550_0224"/>
<gene>
    <name evidence="3" type="ORF">FBGL_10705</name>
    <name evidence="2" type="ORF">FGL01_14690</name>
    <name evidence="4" type="ORF">SAMN05192550_0224</name>
</gene>
<dbReference type="OrthoDB" id="1352796at2"/>
<evidence type="ECO:0000313" key="2">
    <source>
        <dbReference type="EMBL" id="GEL10730.1"/>
    </source>
</evidence>
<dbReference type="Proteomes" id="UP000182367">
    <property type="component" value="Unassembled WGS sequence"/>
</dbReference>
<feature type="chain" id="PRO_5044556146" description="Lipocalin-like domain-containing protein" evidence="1">
    <location>
        <begin position="19"/>
        <end position="121"/>
    </location>
</feature>
<protein>
    <recommendedName>
        <fullName evidence="8">Lipocalin-like domain-containing protein</fullName>
    </recommendedName>
</protein>
<reference evidence="2 7" key="4">
    <citation type="submission" date="2019-07" db="EMBL/GenBank/DDBJ databases">
        <title>Whole genome shotgun sequence of Flavobacterium glycines NBRC 105008.</title>
        <authorList>
            <person name="Hosoyama A."/>
            <person name="Uohara A."/>
            <person name="Ohji S."/>
            <person name="Ichikawa N."/>
        </authorList>
    </citation>
    <scope>NUCLEOTIDE SEQUENCE [LARGE SCALE GENOMIC DNA]</scope>
    <source>
        <strain evidence="2 7">NBRC 105008</strain>
    </source>
</reference>
<evidence type="ECO:0000313" key="3">
    <source>
        <dbReference type="EMBL" id="OCB71681.1"/>
    </source>
</evidence>
<dbReference type="EMBL" id="BJVF01000001">
    <property type="protein sequence ID" value="GEL10730.1"/>
    <property type="molecule type" value="Genomic_DNA"/>
</dbReference>
<keyword evidence="6" id="KW-1185">Reference proteome</keyword>
<reference evidence="3" key="2">
    <citation type="submission" date="2016-03" db="EMBL/GenBank/DDBJ databases">
        <authorList>
            <person name="Ploux O."/>
        </authorList>
    </citation>
    <scope>NUCLEOTIDE SEQUENCE</scope>
    <source>
        <strain evidence="3">NBRC 105008</strain>
    </source>
</reference>
<evidence type="ECO:0000313" key="4">
    <source>
        <dbReference type="EMBL" id="SDI56726.1"/>
    </source>
</evidence>
<evidence type="ECO:0008006" key="8">
    <source>
        <dbReference type="Google" id="ProtNLM"/>
    </source>
</evidence>
<evidence type="ECO:0000256" key="1">
    <source>
        <dbReference type="SAM" id="SignalP"/>
    </source>
</evidence>
<sequence length="121" mass="13337">MKKSVLFICGIVLAILLAACNTKRNDLINSWKITEVEAKKPLSDSAKNEILANGTLTFTKDGRVSGFLESELGDGSYALTKKGKNLVIKDENGTPYPFESKITEDQLILESKDMEITLVKK</sequence>
<dbReference type="EMBL" id="FNEO01000001">
    <property type="protein sequence ID" value="SDI56726.1"/>
    <property type="molecule type" value="Genomic_DNA"/>
</dbReference>
<dbReference type="AlphaFoldDB" id="A0A1B9DPU2"/>
<dbReference type="PROSITE" id="PS51257">
    <property type="entry name" value="PROKAR_LIPOPROTEIN"/>
    <property type="match status" value="1"/>
</dbReference>
<feature type="signal peptide" evidence="1">
    <location>
        <begin position="1"/>
        <end position="18"/>
    </location>
</feature>
<dbReference type="Proteomes" id="UP000093226">
    <property type="component" value="Unassembled WGS sequence"/>
</dbReference>
<reference evidence="5" key="1">
    <citation type="submission" date="2016-03" db="EMBL/GenBank/DDBJ databases">
        <title>Draft genome sequence of Paenibacillus glacialis DSM 22343.</title>
        <authorList>
            <person name="Shin S.-K."/>
            <person name="Yi H."/>
        </authorList>
    </citation>
    <scope>NUCLEOTIDE SEQUENCE [LARGE SCALE GENOMIC DNA]</scope>
    <source>
        <strain evidence="5">NBRC 105008</strain>
    </source>
</reference>
<evidence type="ECO:0000313" key="5">
    <source>
        <dbReference type="Proteomes" id="UP000093226"/>
    </source>
</evidence>
<dbReference type="RefSeq" id="WP_066328386.1">
    <property type="nucleotide sequence ID" value="NZ_BJVF01000001.1"/>
</dbReference>
<name>A0A1B9DPU2_9FLAO</name>
<evidence type="ECO:0000313" key="6">
    <source>
        <dbReference type="Proteomes" id="UP000182367"/>
    </source>
</evidence>
<comment type="caution">
    <text evidence="3">The sequence shown here is derived from an EMBL/GenBank/DDBJ whole genome shotgun (WGS) entry which is preliminary data.</text>
</comment>
<reference evidence="4 6" key="3">
    <citation type="submission" date="2016-10" db="EMBL/GenBank/DDBJ databases">
        <authorList>
            <person name="Varghese N."/>
            <person name="Submissions S."/>
        </authorList>
    </citation>
    <scope>NUCLEOTIDE SEQUENCE [LARGE SCALE GENOMIC DNA]</scope>
    <source>
        <strain evidence="4 6">Gm-149</strain>
    </source>
</reference>
<evidence type="ECO:0000313" key="7">
    <source>
        <dbReference type="Proteomes" id="UP000321579"/>
    </source>
</evidence>
<dbReference type="EMBL" id="LVEO01000018">
    <property type="protein sequence ID" value="OCB71681.1"/>
    <property type="molecule type" value="Genomic_DNA"/>
</dbReference>
<dbReference type="Proteomes" id="UP000321579">
    <property type="component" value="Unassembled WGS sequence"/>
</dbReference>
<proteinExistence type="predicted"/>